<feature type="transmembrane region" description="Helical" evidence="1">
    <location>
        <begin position="187"/>
        <end position="204"/>
    </location>
</feature>
<feature type="transmembrane region" description="Helical" evidence="1">
    <location>
        <begin position="95"/>
        <end position="117"/>
    </location>
</feature>
<dbReference type="InterPro" id="IPR002656">
    <property type="entry name" value="Acyl_transf_3_dom"/>
</dbReference>
<evidence type="ECO:0000313" key="4">
    <source>
        <dbReference type="Proteomes" id="UP001525968"/>
    </source>
</evidence>
<proteinExistence type="predicted"/>
<reference evidence="3 4" key="1">
    <citation type="submission" date="2022-09" db="EMBL/GenBank/DDBJ databases">
        <title>Draft genome of isolate Be4.</title>
        <authorList>
            <person name="Sanchez-Castro I."/>
            <person name="Martinez-Rodriguez P."/>
            <person name="Descostes M."/>
            <person name="Merroun M."/>
        </authorList>
    </citation>
    <scope>NUCLEOTIDE SEQUENCE [LARGE SCALE GENOMIC DNA]</scope>
    <source>
        <strain evidence="3 4">Be4</strain>
    </source>
</reference>
<dbReference type="GO" id="GO:0016746">
    <property type="term" value="F:acyltransferase activity"/>
    <property type="evidence" value="ECO:0007669"/>
    <property type="project" value="UniProtKB-KW"/>
</dbReference>
<keyword evidence="1" id="KW-1133">Transmembrane helix</keyword>
<dbReference type="EMBL" id="JAODYH010000013">
    <property type="protein sequence ID" value="MCT9812845.1"/>
    <property type="molecule type" value="Genomic_DNA"/>
</dbReference>
<dbReference type="RefSeq" id="WP_261502092.1">
    <property type="nucleotide sequence ID" value="NZ_JAODYH010000013.1"/>
</dbReference>
<feature type="transmembrane region" description="Helical" evidence="1">
    <location>
        <begin position="151"/>
        <end position="175"/>
    </location>
</feature>
<dbReference type="Proteomes" id="UP001525968">
    <property type="component" value="Unassembled WGS sequence"/>
</dbReference>
<feature type="transmembrane region" description="Helical" evidence="1">
    <location>
        <begin position="262"/>
        <end position="280"/>
    </location>
</feature>
<dbReference type="Pfam" id="PF01757">
    <property type="entry name" value="Acyl_transf_3"/>
    <property type="match status" value="1"/>
</dbReference>
<keyword evidence="3" id="KW-0012">Acyltransferase</keyword>
<feature type="transmembrane region" description="Helical" evidence="1">
    <location>
        <begin position="357"/>
        <end position="375"/>
    </location>
</feature>
<name>A0ABT2PQU8_9BURK</name>
<organism evidence="3 4">
    <name type="scientific">Acidovorax bellezanensis</name>
    <dbReference type="NCBI Taxonomy" id="2976702"/>
    <lineage>
        <taxon>Bacteria</taxon>
        <taxon>Pseudomonadati</taxon>
        <taxon>Pseudomonadota</taxon>
        <taxon>Betaproteobacteria</taxon>
        <taxon>Burkholderiales</taxon>
        <taxon>Comamonadaceae</taxon>
        <taxon>Acidovorax</taxon>
    </lineage>
</organism>
<gene>
    <name evidence="3" type="ORF">N0K08_19620</name>
</gene>
<feature type="transmembrane region" description="Helical" evidence="1">
    <location>
        <begin position="53"/>
        <end position="74"/>
    </location>
</feature>
<evidence type="ECO:0000259" key="2">
    <source>
        <dbReference type="Pfam" id="PF01757"/>
    </source>
</evidence>
<feature type="transmembrane region" description="Helical" evidence="1">
    <location>
        <begin position="12"/>
        <end position="33"/>
    </location>
</feature>
<keyword evidence="4" id="KW-1185">Reference proteome</keyword>
<dbReference type="PANTHER" id="PTHR23028:SF131">
    <property type="entry name" value="BLR2367 PROTEIN"/>
    <property type="match status" value="1"/>
</dbReference>
<evidence type="ECO:0000256" key="1">
    <source>
        <dbReference type="SAM" id="Phobius"/>
    </source>
</evidence>
<protein>
    <submittedName>
        <fullName evidence="3">Acyltransferase</fullName>
    </submittedName>
</protein>
<keyword evidence="3" id="KW-0808">Transferase</keyword>
<accession>A0ABT2PQU8</accession>
<feature type="transmembrane region" description="Helical" evidence="1">
    <location>
        <begin position="327"/>
        <end position="345"/>
    </location>
</feature>
<evidence type="ECO:0000313" key="3">
    <source>
        <dbReference type="EMBL" id="MCT9812845.1"/>
    </source>
</evidence>
<feature type="transmembrane region" description="Helical" evidence="1">
    <location>
        <begin position="292"/>
        <end position="315"/>
    </location>
</feature>
<dbReference type="PANTHER" id="PTHR23028">
    <property type="entry name" value="ACETYLTRANSFERASE"/>
    <property type="match status" value="1"/>
</dbReference>
<feature type="transmembrane region" description="Helical" evidence="1">
    <location>
        <begin position="240"/>
        <end position="256"/>
    </location>
</feature>
<dbReference type="InterPro" id="IPR050879">
    <property type="entry name" value="Acyltransferase_3"/>
</dbReference>
<feature type="domain" description="Acyltransferase 3" evidence="2">
    <location>
        <begin position="12"/>
        <end position="340"/>
    </location>
</feature>
<sequence>MSSTLPASRNAVIDCTKGLACAAIVWHHLAFYGPLSDVLLPYAPGLIGWLSEYARMAVQLFLVLGGYLAAASLAPAGLARHSQALPLIGKRFMRLVVPLAVALMIAVLVSALVRPWFAHSSVSDEPSLSQLLAHALLLQGILGEESLSAGVWYVSIDFQLFALSALMFAACRWLAARRPVADPAAQPGLTPGQMLVVALAAASLWSFNRDADLDNWALYFFGAYGLGMMAWWASRSARPWAWSAAMAVLLAVALWLEWRTRIALAGATALALVAVMRSPRLTAWRGVAPLQWLGQISYSVFLVHFPVCLLVNAVVDHLWPGSVPASLLGLVGAFALSVAVGHQLYERVERRMPNWQVALRWQAGLVGAGLVTAWLS</sequence>
<keyword evidence="1" id="KW-0472">Membrane</keyword>
<feature type="transmembrane region" description="Helical" evidence="1">
    <location>
        <begin position="216"/>
        <end position="233"/>
    </location>
</feature>
<comment type="caution">
    <text evidence="3">The sequence shown here is derived from an EMBL/GenBank/DDBJ whole genome shotgun (WGS) entry which is preliminary data.</text>
</comment>
<keyword evidence="1" id="KW-0812">Transmembrane</keyword>